<feature type="transmembrane region" description="Helical" evidence="1">
    <location>
        <begin position="113"/>
        <end position="133"/>
    </location>
</feature>
<evidence type="ECO:0000313" key="3">
    <source>
        <dbReference type="Proteomes" id="UP000280935"/>
    </source>
</evidence>
<feature type="transmembrane region" description="Helical" evidence="1">
    <location>
        <begin position="12"/>
        <end position="43"/>
    </location>
</feature>
<dbReference type="RefSeq" id="WP_125228925.1">
    <property type="nucleotide sequence ID" value="NZ_RQYT01000042.1"/>
</dbReference>
<dbReference type="EMBL" id="RQYT01000042">
    <property type="protein sequence ID" value="RRD48390.1"/>
    <property type="molecule type" value="Genomic_DNA"/>
</dbReference>
<feature type="transmembrane region" description="Helical" evidence="1">
    <location>
        <begin position="88"/>
        <end position="107"/>
    </location>
</feature>
<evidence type="ECO:0000313" key="2">
    <source>
        <dbReference type="EMBL" id="RRD48390.1"/>
    </source>
</evidence>
<proteinExistence type="predicted"/>
<keyword evidence="1" id="KW-0472">Membrane</keyword>
<evidence type="ECO:0000256" key="1">
    <source>
        <dbReference type="SAM" id="Phobius"/>
    </source>
</evidence>
<name>A0A3P1WSU0_9ACTN</name>
<gene>
    <name evidence="2" type="ORF">EII35_13160</name>
</gene>
<dbReference type="AlphaFoldDB" id="A0A3P1WSU0"/>
<organism evidence="2 3">
    <name type="scientific">Arachnia propionica</name>
    <dbReference type="NCBI Taxonomy" id="1750"/>
    <lineage>
        <taxon>Bacteria</taxon>
        <taxon>Bacillati</taxon>
        <taxon>Actinomycetota</taxon>
        <taxon>Actinomycetes</taxon>
        <taxon>Propionibacteriales</taxon>
        <taxon>Propionibacteriaceae</taxon>
        <taxon>Arachnia</taxon>
    </lineage>
</organism>
<sequence>MAEEEPPLTWWGALIMVGLLVLAIAGSALPMMAAVLGVAWLPWFGEPTSWNPAMMLHFLWIYPMVWFASLVVDSVVKHSFTTESMRRVGGVVGDLLVWLLVAMSYRVLFRDDLGALVAALASLLLMKPFVAWLERRDAAREAD</sequence>
<dbReference type="Proteomes" id="UP000280935">
    <property type="component" value="Unassembled WGS sequence"/>
</dbReference>
<comment type="caution">
    <text evidence="2">The sequence shown here is derived from an EMBL/GenBank/DDBJ whole genome shotgun (WGS) entry which is preliminary data.</text>
</comment>
<feature type="transmembrane region" description="Helical" evidence="1">
    <location>
        <begin position="55"/>
        <end position="76"/>
    </location>
</feature>
<accession>A0A3P1WSU0</accession>
<keyword evidence="1" id="KW-0812">Transmembrane</keyword>
<keyword evidence="1" id="KW-1133">Transmembrane helix</keyword>
<reference evidence="2 3" key="1">
    <citation type="submission" date="2018-11" db="EMBL/GenBank/DDBJ databases">
        <title>Genomes From Bacteria Associated with the Canine Oral Cavity: a Test Case for Automated Genome-Based Taxonomic Assignment.</title>
        <authorList>
            <person name="Coil D.A."/>
            <person name="Jospin G."/>
            <person name="Darling A.E."/>
            <person name="Wallis C."/>
            <person name="Davis I.J."/>
            <person name="Harris S."/>
            <person name="Eisen J.A."/>
            <person name="Holcombe L.J."/>
            <person name="O'Flynn C."/>
        </authorList>
    </citation>
    <scope>NUCLEOTIDE SEQUENCE [LARGE SCALE GENOMIC DNA]</scope>
    <source>
        <strain evidence="2 3">OH2822_COT-296</strain>
    </source>
</reference>
<protein>
    <submittedName>
        <fullName evidence="2">Uncharacterized protein</fullName>
    </submittedName>
</protein>